<dbReference type="AlphaFoldDB" id="A0A813GAP5"/>
<evidence type="ECO:0000256" key="1">
    <source>
        <dbReference type="ARBA" id="ARBA00022603"/>
    </source>
</evidence>
<dbReference type="EMBL" id="CAJNNV010028325">
    <property type="protein sequence ID" value="CAE8624143.1"/>
    <property type="molecule type" value="Genomic_DNA"/>
</dbReference>
<evidence type="ECO:0000256" key="2">
    <source>
        <dbReference type="ARBA" id="ARBA00022679"/>
    </source>
</evidence>
<comment type="similarity">
    <text evidence="5">Belongs to the class I-like SAM-binding methyltransferase superfamily. RsmB/NOP family.</text>
</comment>
<feature type="binding site" evidence="5">
    <location>
        <position position="259"/>
    </location>
    <ligand>
        <name>S-adenosyl-L-methionine</name>
        <dbReference type="ChEBI" id="CHEBI:59789"/>
    </ligand>
</feature>
<dbReference type="PANTHER" id="PTHR22807:SF61">
    <property type="entry name" value="NOL1_NOP2_SUN FAMILY PROTEIN _ ANTITERMINATION NUSB DOMAIN-CONTAINING PROTEIN"/>
    <property type="match status" value="1"/>
</dbReference>
<feature type="active site" description="Nucleophile" evidence="5">
    <location>
        <position position="362"/>
    </location>
</feature>
<feature type="binding site" evidence="5">
    <location>
        <begin position="190"/>
        <end position="196"/>
    </location>
    <ligand>
        <name>S-adenosyl-L-methionine</name>
        <dbReference type="ChEBI" id="CHEBI:59789"/>
    </ligand>
</feature>
<dbReference type="OMA" id="YFHCNEY"/>
<dbReference type="GO" id="GO:0001510">
    <property type="term" value="P:RNA methylation"/>
    <property type="evidence" value="ECO:0007669"/>
    <property type="project" value="InterPro"/>
</dbReference>
<feature type="binding site" evidence="5">
    <location>
        <position position="228"/>
    </location>
    <ligand>
        <name>S-adenosyl-L-methionine</name>
        <dbReference type="ChEBI" id="CHEBI:59789"/>
    </ligand>
</feature>
<sequence length="437" mass="46486">MATSRQKHCPHRRRLICFSVLALLVFVLSTNRPERHPQVALLRGLRSCRCAGGPSEPVVSTSSTLGLGTLKDEYGSRWPSLSAALLRPKRYAVWVNPFAEPGAAAPLLKSCGLEPLPGFAGEAHLWAPTSEGSISEASSSGWLPKPPSCARTGLKLFYPLDLASAMPALTLLEALGASMPARPLSVLDACSAPGGKLLVLAGVLLGCLAKERPGSSESAPQRNLVAFERDAFRFNRLKQNLRLYLPPAALRLVTTIKGDASQTKQLQRYGPFDGALVDAPCSSERERLLKALRRQAPKGSERPVESSGVFSEGLPESSEAAAALSEPWDVQKAHANARLQAEILSSVLLNTSPAGSVVYATCALSGIENDAVVGKVCDSGELPFSLHCCAGESEVQRSLPSPTSGGPEIVEHTARGWQLLPDRGGWGPIYWSLLGFA</sequence>
<reference evidence="9" key="1">
    <citation type="submission" date="2021-02" db="EMBL/GenBank/DDBJ databases">
        <authorList>
            <person name="Dougan E. K."/>
            <person name="Rhodes N."/>
            <person name="Thang M."/>
            <person name="Chan C."/>
        </authorList>
    </citation>
    <scope>NUCLEOTIDE SEQUENCE</scope>
</reference>
<name>A0A813GAP5_POLGL</name>
<keyword evidence="10" id="KW-1185">Reference proteome</keyword>
<comment type="caution">
    <text evidence="9">The sequence shown here is derived from an EMBL/GenBank/DDBJ whole genome shotgun (WGS) entry which is preliminary data.</text>
</comment>
<dbReference type="PRINTS" id="PR02008">
    <property type="entry name" value="RCMTFAMILY"/>
</dbReference>
<dbReference type="Proteomes" id="UP000654075">
    <property type="component" value="Unassembled WGS sequence"/>
</dbReference>
<evidence type="ECO:0000256" key="3">
    <source>
        <dbReference type="ARBA" id="ARBA00022691"/>
    </source>
</evidence>
<dbReference type="SUPFAM" id="SSF53335">
    <property type="entry name" value="S-adenosyl-L-methionine-dependent methyltransferases"/>
    <property type="match status" value="1"/>
</dbReference>
<accession>A0A813GAP5</accession>
<protein>
    <recommendedName>
        <fullName evidence="8">SAM-dependent MTase RsmB/NOP-type domain-containing protein</fullName>
    </recommendedName>
</protein>
<keyword evidence="2 5" id="KW-0808">Transferase</keyword>
<evidence type="ECO:0000313" key="10">
    <source>
        <dbReference type="Proteomes" id="UP000654075"/>
    </source>
</evidence>
<dbReference type="InterPro" id="IPR023267">
    <property type="entry name" value="RCMT"/>
</dbReference>
<dbReference type="GO" id="GO:0008173">
    <property type="term" value="F:RNA methyltransferase activity"/>
    <property type="evidence" value="ECO:0007669"/>
    <property type="project" value="InterPro"/>
</dbReference>
<evidence type="ECO:0000256" key="7">
    <source>
        <dbReference type="SAM" id="SignalP"/>
    </source>
</evidence>
<dbReference type="InterPro" id="IPR029063">
    <property type="entry name" value="SAM-dependent_MTases_sf"/>
</dbReference>
<dbReference type="InterPro" id="IPR049560">
    <property type="entry name" value="MeTrfase_RsmB-F_NOP2_cat"/>
</dbReference>
<dbReference type="Gene3D" id="3.40.50.150">
    <property type="entry name" value="Vaccinia Virus protein VP39"/>
    <property type="match status" value="1"/>
</dbReference>
<evidence type="ECO:0000259" key="8">
    <source>
        <dbReference type="PROSITE" id="PS51686"/>
    </source>
</evidence>
<evidence type="ECO:0000256" key="5">
    <source>
        <dbReference type="PROSITE-ProRule" id="PRU01023"/>
    </source>
</evidence>
<dbReference type="InterPro" id="IPR001678">
    <property type="entry name" value="MeTrfase_RsmB-F_NOP2_dom"/>
</dbReference>
<evidence type="ECO:0000256" key="4">
    <source>
        <dbReference type="ARBA" id="ARBA00022884"/>
    </source>
</evidence>
<feature type="binding site" evidence="5">
    <location>
        <position position="278"/>
    </location>
    <ligand>
        <name>S-adenosyl-L-methionine</name>
        <dbReference type="ChEBI" id="CHEBI:59789"/>
    </ligand>
</feature>
<feature type="chain" id="PRO_5032376669" description="SAM-dependent MTase RsmB/NOP-type domain-containing protein" evidence="7">
    <location>
        <begin position="30"/>
        <end position="437"/>
    </location>
</feature>
<dbReference type="Pfam" id="PF01189">
    <property type="entry name" value="Methyltr_RsmB-F"/>
    <property type="match status" value="1"/>
</dbReference>
<evidence type="ECO:0000313" key="9">
    <source>
        <dbReference type="EMBL" id="CAE8624143.1"/>
    </source>
</evidence>
<proteinExistence type="inferred from homology"/>
<keyword evidence="1 5" id="KW-0489">Methyltransferase</keyword>
<dbReference type="CDD" id="cd02440">
    <property type="entry name" value="AdoMet_MTases"/>
    <property type="match status" value="1"/>
</dbReference>
<dbReference type="PANTHER" id="PTHR22807">
    <property type="entry name" value="NOP2 YEAST -RELATED NOL1/NOP2/FMU SUN DOMAIN-CONTAINING"/>
    <property type="match status" value="1"/>
</dbReference>
<feature type="signal peptide" evidence="7">
    <location>
        <begin position="1"/>
        <end position="29"/>
    </location>
</feature>
<keyword evidence="3 5" id="KW-0949">S-adenosyl-L-methionine</keyword>
<organism evidence="9 10">
    <name type="scientific">Polarella glacialis</name>
    <name type="common">Dinoflagellate</name>
    <dbReference type="NCBI Taxonomy" id="89957"/>
    <lineage>
        <taxon>Eukaryota</taxon>
        <taxon>Sar</taxon>
        <taxon>Alveolata</taxon>
        <taxon>Dinophyceae</taxon>
        <taxon>Suessiales</taxon>
        <taxon>Suessiaceae</taxon>
        <taxon>Polarella</taxon>
    </lineage>
</organism>
<evidence type="ECO:0000256" key="6">
    <source>
        <dbReference type="SAM" id="MobiDB-lite"/>
    </source>
</evidence>
<gene>
    <name evidence="9" type="ORF">PGLA1383_LOCUS41328</name>
</gene>
<keyword evidence="4 5" id="KW-0694">RNA-binding</keyword>
<dbReference type="GO" id="GO:0003723">
    <property type="term" value="F:RNA binding"/>
    <property type="evidence" value="ECO:0007669"/>
    <property type="project" value="UniProtKB-UniRule"/>
</dbReference>
<feature type="region of interest" description="Disordered" evidence="6">
    <location>
        <begin position="293"/>
        <end position="312"/>
    </location>
</feature>
<dbReference type="PROSITE" id="PS51686">
    <property type="entry name" value="SAM_MT_RSMB_NOP"/>
    <property type="match status" value="1"/>
</dbReference>
<dbReference type="OrthoDB" id="427002at2759"/>
<keyword evidence="7" id="KW-0732">Signal</keyword>
<feature type="domain" description="SAM-dependent MTase RsmB/NOP-type" evidence="8">
    <location>
        <begin position="81"/>
        <end position="437"/>
    </location>
</feature>